<dbReference type="SUPFAM" id="SSF47240">
    <property type="entry name" value="Ferritin-like"/>
    <property type="match status" value="1"/>
</dbReference>
<gene>
    <name evidence="3" type="ORF">ABWK59_12465</name>
</gene>
<dbReference type="Gene3D" id="1.20.1260.10">
    <property type="match status" value="1"/>
</dbReference>
<feature type="domain" description="DUF4439" evidence="2">
    <location>
        <begin position="224"/>
        <end position="353"/>
    </location>
</feature>
<feature type="region of interest" description="Disordered" evidence="1">
    <location>
        <begin position="195"/>
        <end position="220"/>
    </location>
</feature>
<evidence type="ECO:0000256" key="1">
    <source>
        <dbReference type="SAM" id="MobiDB-lite"/>
    </source>
</evidence>
<dbReference type="InterPro" id="IPR029447">
    <property type="entry name" value="DUF4439"/>
</dbReference>
<dbReference type="AlphaFoldDB" id="A0AAU8JTR6"/>
<protein>
    <submittedName>
        <fullName evidence="3">Ferritin-like domain-containing protein</fullName>
    </submittedName>
</protein>
<dbReference type="Pfam" id="PF14530">
    <property type="entry name" value="DUF4439"/>
    <property type="match status" value="1"/>
</dbReference>
<evidence type="ECO:0000259" key="2">
    <source>
        <dbReference type="Pfam" id="PF14530"/>
    </source>
</evidence>
<dbReference type="EMBL" id="CP159872">
    <property type="protein sequence ID" value="XCM79680.1"/>
    <property type="molecule type" value="Genomic_DNA"/>
</dbReference>
<dbReference type="KEGG" id="kcm:ABWK59_12465"/>
<feature type="region of interest" description="Disordered" evidence="1">
    <location>
        <begin position="92"/>
        <end position="122"/>
    </location>
</feature>
<proteinExistence type="predicted"/>
<feature type="compositionally biased region" description="Low complexity" evidence="1">
    <location>
        <begin position="195"/>
        <end position="211"/>
    </location>
</feature>
<name>A0AAU8JTR6_9ACTN</name>
<feature type="compositionally biased region" description="Low complexity" evidence="1">
    <location>
        <begin position="97"/>
        <end position="122"/>
    </location>
</feature>
<organism evidence="3">
    <name type="scientific">Kitasatospora camelliae</name>
    <dbReference type="NCBI Taxonomy" id="3156397"/>
    <lineage>
        <taxon>Bacteria</taxon>
        <taxon>Bacillati</taxon>
        <taxon>Actinomycetota</taxon>
        <taxon>Actinomycetes</taxon>
        <taxon>Kitasatosporales</taxon>
        <taxon>Streptomycetaceae</taxon>
        <taxon>Kitasatospora</taxon>
    </lineage>
</organism>
<dbReference type="PRINTS" id="PR00833">
    <property type="entry name" value="POAALLERGEN"/>
</dbReference>
<dbReference type="CDD" id="cd00657">
    <property type="entry name" value="Ferritin_like"/>
    <property type="match status" value="1"/>
</dbReference>
<feature type="region of interest" description="Disordered" evidence="1">
    <location>
        <begin position="354"/>
        <end position="394"/>
    </location>
</feature>
<dbReference type="InterPro" id="IPR009078">
    <property type="entry name" value="Ferritin-like_SF"/>
</dbReference>
<sequence>MPSPTRRTLPAVGALTGVLLLLTACSGGSGHDDGNRRQVEDTDRQLRARAVAATDVLLAGYDAVIAGPGAAKAEVLGDLRDEVAEHRAALAEGLPGDSPAAPSGTAATASSTAPADPPASVAALAAAERETAGARLADLDAASPELARLLAAVSASDAVHAALLGDTAPIAAANPAGLPSPAASAAAATGTAGTAAGATPAAAPSTGGPSPTAAPLPSPDAASLQSVLSAEHAAVYGYGVVGAFLPAGAQREDGRGTYAAHQARRDSWQRLLSGRGASPTAAAAGYRLPFAVKDAATAGQLAAHIESQLTTVYADLVTASPGPLRAEAAAALRECALRAVHWGAELPALPGLADPAAGGDATDGPLDGATPGAATGTATNAAAPEAVASASSAA</sequence>
<evidence type="ECO:0000313" key="3">
    <source>
        <dbReference type="EMBL" id="XCM79680.1"/>
    </source>
</evidence>
<reference evidence="3" key="1">
    <citation type="submission" date="2024-06" db="EMBL/GenBank/DDBJ databases">
        <title>The genome sequences of Kitasatospora sp. strain HUAS MG31.</title>
        <authorList>
            <person name="Mo P."/>
        </authorList>
    </citation>
    <scope>NUCLEOTIDE SEQUENCE</scope>
    <source>
        <strain evidence="3">HUAS MG31</strain>
    </source>
</reference>
<dbReference type="RefSeq" id="WP_354640514.1">
    <property type="nucleotide sequence ID" value="NZ_CP159872.1"/>
</dbReference>
<dbReference type="InterPro" id="IPR012347">
    <property type="entry name" value="Ferritin-like"/>
</dbReference>
<accession>A0AAU8JTR6</accession>
<dbReference type="PROSITE" id="PS51257">
    <property type="entry name" value="PROKAR_LIPOPROTEIN"/>
    <property type="match status" value="1"/>
</dbReference>